<evidence type="ECO:0000313" key="2">
    <source>
        <dbReference type="EMBL" id="MFC5771016.1"/>
    </source>
</evidence>
<organism evidence="2 3">
    <name type="scientific">Thauera sinica</name>
    <dbReference type="NCBI Taxonomy" id="2665146"/>
    <lineage>
        <taxon>Bacteria</taxon>
        <taxon>Pseudomonadati</taxon>
        <taxon>Pseudomonadota</taxon>
        <taxon>Betaproteobacteria</taxon>
        <taxon>Rhodocyclales</taxon>
        <taxon>Zoogloeaceae</taxon>
        <taxon>Thauera</taxon>
    </lineage>
</organism>
<accession>A0ABW1AVH7</accession>
<dbReference type="EMBL" id="JBHSOG010000068">
    <property type="protein sequence ID" value="MFC5771016.1"/>
    <property type="molecule type" value="Genomic_DNA"/>
</dbReference>
<protein>
    <recommendedName>
        <fullName evidence="4">Helix-turn-helix domain-containing protein</fullName>
    </recommendedName>
</protein>
<dbReference type="Proteomes" id="UP001595974">
    <property type="component" value="Unassembled WGS sequence"/>
</dbReference>
<proteinExistence type="predicted"/>
<evidence type="ECO:0000256" key="1">
    <source>
        <dbReference type="SAM" id="MobiDB-lite"/>
    </source>
</evidence>
<evidence type="ECO:0008006" key="4">
    <source>
        <dbReference type="Google" id="ProtNLM"/>
    </source>
</evidence>
<sequence length="315" mass="34338">MSAIAYPSSIARACAAIDEAAVFRDLPDGYLRVVVRIVKKIRLACLKSPIYAARATLARESGKSVETVGRVVKWLEERGLIEREQIARKGLKGSSSPITPTERLLEALTLTGEAAPAPDASSTPVIHSPAAASPVPADASKSTHQKQSKENQPAKPAPFVKIEGCALPTELAWLVARNDMKPTGVLALMKLASSRKQRLSDIVQASRKYLEGLTDRGLFAYLRKLVLQDKDYRAVVQHETQAHQAGLDKARVARKAAELEGRAYRTRDGRIQVFVRANGFVEQIGPDRRGFRPMDVAFLDAIDEGRLVPMAVGVP</sequence>
<keyword evidence="3" id="KW-1185">Reference proteome</keyword>
<dbReference type="RefSeq" id="WP_096453061.1">
    <property type="nucleotide sequence ID" value="NZ_JBHSOG010000068.1"/>
</dbReference>
<gene>
    <name evidence="2" type="ORF">ACFPTN_16675</name>
</gene>
<feature type="compositionally biased region" description="Low complexity" evidence="1">
    <location>
        <begin position="128"/>
        <end position="140"/>
    </location>
</feature>
<reference evidence="3" key="1">
    <citation type="journal article" date="2019" name="Int. J. Syst. Evol. Microbiol.">
        <title>The Global Catalogue of Microorganisms (GCM) 10K type strain sequencing project: providing services to taxonomists for standard genome sequencing and annotation.</title>
        <authorList>
            <consortium name="The Broad Institute Genomics Platform"/>
            <consortium name="The Broad Institute Genome Sequencing Center for Infectious Disease"/>
            <person name="Wu L."/>
            <person name="Ma J."/>
        </authorList>
    </citation>
    <scope>NUCLEOTIDE SEQUENCE [LARGE SCALE GENOMIC DNA]</scope>
    <source>
        <strain evidence="3">SHR3</strain>
    </source>
</reference>
<evidence type="ECO:0000313" key="3">
    <source>
        <dbReference type="Proteomes" id="UP001595974"/>
    </source>
</evidence>
<comment type="caution">
    <text evidence="2">The sequence shown here is derived from an EMBL/GenBank/DDBJ whole genome shotgun (WGS) entry which is preliminary data.</text>
</comment>
<name>A0ABW1AVH7_9RHOO</name>
<feature type="region of interest" description="Disordered" evidence="1">
    <location>
        <begin position="115"/>
        <end position="157"/>
    </location>
</feature>